<evidence type="ECO:0000256" key="1">
    <source>
        <dbReference type="ARBA" id="ARBA00004418"/>
    </source>
</evidence>
<evidence type="ECO:0000256" key="4">
    <source>
        <dbReference type="SAM" id="MobiDB-lite"/>
    </source>
</evidence>
<evidence type="ECO:0000313" key="7">
    <source>
        <dbReference type="EMBL" id="ADZ85713.1"/>
    </source>
</evidence>
<dbReference type="PANTHER" id="PTHR30024:SF47">
    <property type="entry name" value="TAURINE-BINDING PERIPLASMIC PROTEIN"/>
    <property type="match status" value="1"/>
</dbReference>
<evidence type="ECO:0000313" key="8">
    <source>
        <dbReference type="Proteomes" id="UP000008467"/>
    </source>
</evidence>
<dbReference type="Gene3D" id="3.40.190.10">
    <property type="entry name" value="Periplasmic binding protein-like II"/>
    <property type="match status" value="2"/>
</dbReference>
<dbReference type="AlphaFoldDB" id="F2JL68"/>
<dbReference type="STRING" id="642492.Clole_4035"/>
<keyword evidence="8" id="KW-1185">Reference proteome</keyword>
<feature type="signal peptide" evidence="5">
    <location>
        <begin position="1"/>
        <end position="25"/>
    </location>
</feature>
<dbReference type="Pfam" id="PF09084">
    <property type="entry name" value="NMT1"/>
    <property type="match status" value="1"/>
</dbReference>
<proteinExistence type="inferred from homology"/>
<dbReference type="InterPro" id="IPR015168">
    <property type="entry name" value="SsuA/THI5"/>
</dbReference>
<keyword evidence="3 5" id="KW-0732">Signal</keyword>
<organism evidence="7 8">
    <name type="scientific">Cellulosilyticum lentocellum (strain ATCC 49066 / DSM 5427 / NCIMB 11756 / RHM5)</name>
    <name type="common">Clostridium lentocellum</name>
    <dbReference type="NCBI Taxonomy" id="642492"/>
    <lineage>
        <taxon>Bacteria</taxon>
        <taxon>Bacillati</taxon>
        <taxon>Bacillota</taxon>
        <taxon>Clostridia</taxon>
        <taxon>Lachnospirales</taxon>
        <taxon>Cellulosilyticaceae</taxon>
        <taxon>Cellulosilyticum</taxon>
    </lineage>
</organism>
<comment type="similarity">
    <text evidence="2">Belongs to the bacterial solute-binding protein SsuA/TauA family.</text>
</comment>
<gene>
    <name evidence="7" type="ordered locus">Clole_4035</name>
</gene>
<protein>
    <submittedName>
        <fullName evidence="7">Nitrogenase cofactor biosynthesis protein NifB</fullName>
    </submittedName>
</protein>
<dbReference type="EMBL" id="CP002582">
    <property type="protein sequence ID" value="ADZ85713.1"/>
    <property type="molecule type" value="Genomic_DNA"/>
</dbReference>
<dbReference type="CDD" id="cd01008">
    <property type="entry name" value="PBP2_NrtA_SsuA_CpmA_like"/>
    <property type="match status" value="1"/>
</dbReference>
<feature type="region of interest" description="Disordered" evidence="4">
    <location>
        <begin position="27"/>
        <end position="48"/>
    </location>
</feature>
<reference evidence="7 8" key="1">
    <citation type="journal article" date="2011" name="J. Bacteriol.">
        <title>Complete genome sequence of the cellulose-degrading bacterium Cellulosilyticum lentocellum.</title>
        <authorList>
            <consortium name="US DOE Joint Genome Institute"/>
            <person name="Miller D.A."/>
            <person name="Suen G."/>
            <person name="Bruce D."/>
            <person name="Copeland A."/>
            <person name="Cheng J.F."/>
            <person name="Detter C."/>
            <person name="Goodwin L.A."/>
            <person name="Han C.S."/>
            <person name="Hauser L.J."/>
            <person name="Land M.L."/>
            <person name="Lapidus A."/>
            <person name="Lucas S."/>
            <person name="Meincke L."/>
            <person name="Pitluck S."/>
            <person name="Tapia R."/>
            <person name="Teshima H."/>
            <person name="Woyke T."/>
            <person name="Fox B.G."/>
            <person name="Angert E.R."/>
            <person name="Currie C.R."/>
        </authorList>
    </citation>
    <scope>NUCLEOTIDE SEQUENCE [LARGE SCALE GENOMIC DNA]</scope>
    <source>
        <strain evidence="8">ATCC 49066 / DSM 5427 / NCIMB 11756 / RHM5</strain>
    </source>
</reference>
<sequence length="347" mass="37538">MKLAKKVLTSALVMGVMMTSMVGCASNSNSSAGSNHTTTTEPTPTEAVDTGAIDLSQSTLDELTITHVTSPLNVPSIIQKNQNVFVDEFSKNGKTIEVKYAEITSGADQTQALASGDVDILYAVGGTSVVLAAANGADIKILNMYSRSPEAFCLYSGDETIKSAEDLRGKTVAGPVGTNLHQLLVAYLKEANMTIDDINYVNMSIPDAKAALDGGSIDAALVAGPTAYKSKQQGYNLVTDGKGLTDAVIAVAVREDFYNEYKEELEVFMNAQASIIEYINTNHEETMEIVATELDLDKAAVEEMFAQYDFNIEVTEEDYKAFQNVADFMYETEMIEQPINTDELFIK</sequence>
<dbReference type="SUPFAM" id="SSF53850">
    <property type="entry name" value="Periplasmic binding protein-like II"/>
    <property type="match status" value="1"/>
</dbReference>
<evidence type="ECO:0000259" key="6">
    <source>
        <dbReference type="SMART" id="SM00062"/>
    </source>
</evidence>
<dbReference type="RefSeq" id="WP_013658985.1">
    <property type="nucleotide sequence ID" value="NC_015275.1"/>
</dbReference>
<evidence type="ECO:0000256" key="5">
    <source>
        <dbReference type="SAM" id="SignalP"/>
    </source>
</evidence>
<feature type="domain" description="Solute-binding protein family 3/N-terminal" evidence="6">
    <location>
        <begin position="64"/>
        <end position="282"/>
    </location>
</feature>
<feature type="chain" id="PRO_5039153491" evidence="5">
    <location>
        <begin position="26"/>
        <end position="347"/>
    </location>
</feature>
<dbReference type="HOGENOM" id="CLU_028871_12_0_9"/>
<evidence type="ECO:0000256" key="2">
    <source>
        <dbReference type="ARBA" id="ARBA00010742"/>
    </source>
</evidence>
<dbReference type="eggNOG" id="COG0715">
    <property type="taxonomic scope" value="Bacteria"/>
</dbReference>
<dbReference type="InterPro" id="IPR001638">
    <property type="entry name" value="Solute-binding_3/MltF_N"/>
</dbReference>
<accession>F2JL68</accession>
<dbReference type="PROSITE" id="PS51257">
    <property type="entry name" value="PROKAR_LIPOPROTEIN"/>
    <property type="match status" value="1"/>
</dbReference>
<comment type="subcellular location">
    <subcellularLocation>
        <location evidence="1">Periplasm</location>
    </subcellularLocation>
</comment>
<evidence type="ECO:0000256" key="3">
    <source>
        <dbReference type="ARBA" id="ARBA00022729"/>
    </source>
</evidence>
<dbReference type="PANTHER" id="PTHR30024">
    <property type="entry name" value="ALIPHATIC SULFONATES-BINDING PROTEIN-RELATED"/>
    <property type="match status" value="1"/>
</dbReference>
<dbReference type="KEGG" id="cle:Clole_4035"/>
<dbReference type="SMART" id="SM00062">
    <property type="entry name" value="PBPb"/>
    <property type="match status" value="1"/>
</dbReference>
<dbReference type="Proteomes" id="UP000008467">
    <property type="component" value="Chromosome"/>
</dbReference>
<dbReference type="GO" id="GO:0042597">
    <property type="term" value="C:periplasmic space"/>
    <property type="evidence" value="ECO:0007669"/>
    <property type="project" value="UniProtKB-SubCell"/>
</dbReference>
<feature type="compositionally biased region" description="Low complexity" evidence="4">
    <location>
        <begin position="27"/>
        <end position="46"/>
    </location>
</feature>
<name>F2JL68_CELLD</name>